<organism evidence="2 3">
    <name type="scientific">Pectinatus cerevisiiphilus</name>
    <dbReference type="NCBI Taxonomy" id="86956"/>
    <lineage>
        <taxon>Bacteria</taxon>
        <taxon>Bacillati</taxon>
        <taxon>Bacillota</taxon>
        <taxon>Negativicutes</taxon>
        <taxon>Selenomonadales</taxon>
        <taxon>Selenomonadaceae</taxon>
        <taxon>Pectinatus</taxon>
    </lineage>
</organism>
<accession>A0A4R3K354</accession>
<feature type="transmembrane region" description="Helical" evidence="1">
    <location>
        <begin position="35"/>
        <end position="58"/>
    </location>
</feature>
<proteinExistence type="predicted"/>
<sequence length="419" mass="47716">MHKFNRADKTLLVAACLFLVALPIRIKYPGIFTEAFLFCIEAALVGGIADWFAVSALFRKPLGIPWHTAILPKRRQAFTEATIRLVQRQFFAKKIVFQRVKSLNASEKVICWLDNDTRKQLFTEKVTSMLLTKIAQIDSTVIAEKLSVYLNENVIKTLDMKKWCAEYLETDKWKTALVKNLAIFIKGRISGETGVEDIKKLLEHFESEKIKQGASSLLMSLGGFFDVINNEECALLIQKKLLILTDQLFDSQSQVHKDMAAIVDKAIKETIAENNWQELINLLQKKLLDSGMLKKIILGYLSSIKKQCDNSAQDSELRQVLKNFIAVEIEDCFSIMRNNKEIYKLIETLINDILRRSALQAQSMVGDIVRRALNNMSDEQLNTIVHSKINTDLIWIRMNGSIVGGGIGILLFIFMRVIR</sequence>
<dbReference type="GO" id="GO:0005886">
    <property type="term" value="C:plasma membrane"/>
    <property type="evidence" value="ECO:0007669"/>
    <property type="project" value="TreeGrafter"/>
</dbReference>
<dbReference type="RefSeq" id="WP_132551067.1">
    <property type="nucleotide sequence ID" value="NZ_SMAA01000018.1"/>
</dbReference>
<dbReference type="AlphaFoldDB" id="A0A4R3K354"/>
<keyword evidence="3" id="KW-1185">Reference proteome</keyword>
<dbReference type="OrthoDB" id="9769590at2"/>
<keyword evidence="1" id="KW-0812">Transmembrane</keyword>
<dbReference type="Proteomes" id="UP000295188">
    <property type="component" value="Unassembled WGS sequence"/>
</dbReference>
<reference evidence="2 3" key="1">
    <citation type="submission" date="2019-03" db="EMBL/GenBank/DDBJ databases">
        <title>Genomic Encyclopedia of Type Strains, Phase IV (KMG-IV): sequencing the most valuable type-strain genomes for metagenomic binning, comparative biology and taxonomic classification.</title>
        <authorList>
            <person name="Goeker M."/>
        </authorList>
    </citation>
    <scope>NUCLEOTIDE SEQUENCE [LARGE SCALE GENOMIC DNA]</scope>
    <source>
        <strain evidence="2 3">DSM 20467</strain>
    </source>
</reference>
<dbReference type="PANTHER" id="PTHR38442:SF1">
    <property type="entry name" value="INNER MEMBRANE PROTEIN"/>
    <property type="match status" value="1"/>
</dbReference>
<dbReference type="InterPro" id="IPR007383">
    <property type="entry name" value="DUF445"/>
</dbReference>
<feature type="transmembrane region" description="Helical" evidence="1">
    <location>
        <begin position="398"/>
        <end position="418"/>
    </location>
</feature>
<evidence type="ECO:0000313" key="3">
    <source>
        <dbReference type="Proteomes" id="UP000295188"/>
    </source>
</evidence>
<keyword evidence="1" id="KW-0472">Membrane</keyword>
<name>A0A4R3K354_9FIRM</name>
<evidence type="ECO:0000313" key="2">
    <source>
        <dbReference type="EMBL" id="TCS77135.1"/>
    </source>
</evidence>
<dbReference type="EMBL" id="SMAA01000018">
    <property type="protein sequence ID" value="TCS77135.1"/>
    <property type="molecule type" value="Genomic_DNA"/>
</dbReference>
<gene>
    <name evidence="2" type="ORF">EDC37_1183</name>
</gene>
<dbReference type="PANTHER" id="PTHR38442">
    <property type="entry name" value="INNER MEMBRANE PROTEIN-RELATED"/>
    <property type="match status" value="1"/>
</dbReference>
<dbReference type="Pfam" id="PF04286">
    <property type="entry name" value="DUF445"/>
    <property type="match status" value="1"/>
</dbReference>
<comment type="caution">
    <text evidence="2">The sequence shown here is derived from an EMBL/GenBank/DDBJ whole genome shotgun (WGS) entry which is preliminary data.</text>
</comment>
<evidence type="ECO:0000256" key="1">
    <source>
        <dbReference type="SAM" id="Phobius"/>
    </source>
</evidence>
<keyword evidence="1" id="KW-1133">Transmembrane helix</keyword>
<protein>
    <submittedName>
        <fullName evidence="2">Uncharacterized membrane-anchored protein YjiN (DUF445 family)</fullName>
    </submittedName>
</protein>